<keyword evidence="1" id="KW-0812">Transmembrane</keyword>
<feature type="transmembrane region" description="Helical" evidence="1">
    <location>
        <begin position="12"/>
        <end position="32"/>
    </location>
</feature>
<organism evidence="2 3">
    <name type="scientific">Ktedonobacter racemifer DSM 44963</name>
    <dbReference type="NCBI Taxonomy" id="485913"/>
    <lineage>
        <taxon>Bacteria</taxon>
        <taxon>Bacillati</taxon>
        <taxon>Chloroflexota</taxon>
        <taxon>Ktedonobacteria</taxon>
        <taxon>Ktedonobacterales</taxon>
        <taxon>Ktedonobacteraceae</taxon>
        <taxon>Ktedonobacter</taxon>
    </lineage>
</organism>
<dbReference type="Pfam" id="PF20226">
    <property type="entry name" value="DUF6585"/>
    <property type="match status" value="2"/>
</dbReference>
<dbReference type="EMBL" id="ADVG01000002">
    <property type="protein sequence ID" value="EFH87450.1"/>
    <property type="molecule type" value="Genomic_DNA"/>
</dbReference>
<keyword evidence="1" id="KW-0472">Membrane</keyword>
<keyword evidence="3" id="KW-1185">Reference proteome</keyword>
<name>D6TP94_KTERA</name>
<feature type="transmembrane region" description="Helical" evidence="1">
    <location>
        <begin position="334"/>
        <end position="355"/>
    </location>
</feature>
<feature type="transmembrane region" description="Helical" evidence="1">
    <location>
        <begin position="97"/>
        <end position="116"/>
    </location>
</feature>
<sequence length="365" mass="41848">MGRNRGFLLLRRISVCIYIFMVLEGIFGIFVAGGKFARFLLPDSILNDVNRCYDIRYNSKRDSKGCVFMVQQSRYSDAGQNGGPYLGALRATYRHVMLLKTMLTLIICVIALGLILEAVRLLKIHMLTVGMAGFFGVILLIVFGFCLALFLRYRHEAVRVYEQGLVATNREGWVALRWDEIEYIWHKVDLQTPDPDFEIDTNRLAYIAYDNPHATSWSNLDYVTHTEATKGSSILKHSYVVRSYRGVSLNIPQHYLRWSKLCDTIDHEATRYQYSLAQTLLQQGRPVSFGPLLLSQDGIYYGQDLLPWQLFGALSVDERWGLITITVKGYARPWAWLLVARVPNIALLQGLLVIVQQKFARRPLR</sequence>
<proteinExistence type="predicted"/>
<protein>
    <submittedName>
        <fullName evidence="2">Uncharacterized protein</fullName>
    </submittedName>
</protein>
<keyword evidence="1" id="KW-1133">Transmembrane helix</keyword>
<comment type="caution">
    <text evidence="2">The sequence shown here is derived from an EMBL/GenBank/DDBJ whole genome shotgun (WGS) entry which is preliminary data.</text>
</comment>
<feature type="transmembrane region" description="Helical" evidence="1">
    <location>
        <begin position="128"/>
        <end position="151"/>
    </location>
</feature>
<dbReference type="Proteomes" id="UP000004508">
    <property type="component" value="Unassembled WGS sequence"/>
</dbReference>
<reference evidence="2 3" key="1">
    <citation type="journal article" date="2011" name="Stand. Genomic Sci.">
        <title>Non-contiguous finished genome sequence and contextual data of the filamentous soil bacterium Ktedonobacter racemifer type strain (SOSP1-21).</title>
        <authorList>
            <person name="Chang Y.J."/>
            <person name="Land M."/>
            <person name="Hauser L."/>
            <person name="Chertkov O."/>
            <person name="Del Rio T.G."/>
            <person name="Nolan M."/>
            <person name="Copeland A."/>
            <person name="Tice H."/>
            <person name="Cheng J.F."/>
            <person name="Lucas S."/>
            <person name="Han C."/>
            <person name="Goodwin L."/>
            <person name="Pitluck S."/>
            <person name="Ivanova N."/>
            <person name="Ovchinikova G."/>
            <person name="Pati A."/>
            <person name="Chen A."/>
            <person name="Palaniappan K."/>
            <person name="Mavromatis K."/>
            <person name="Liolios K."/>
            <person name="Brettin T."/>
            <person name="Fiebig A."/>
            <person name="Rohde M."/>
            <person name="Abt B."/>
            <person name="Goker M."/>
            <person name="Detter J.C."/>
            <person name="Woyke T."/>
            <person name="Bristow J."/>
            <person name="Eisen J.A."/>
            <person name="Markowitz V."/>
            <person name="Hugenholtz P."/>
            <person name="Kyrpides N.C."/>
            <person name="Klenk H.P."/>
            <person name="Lapidus A."/>
        </authorList>
    </citation>
    <scope>NUCLEOTIDE SEQUENCE [LARGE SCALE GENOMIC DNA]</scope>
    <source>
        <strain evidence="3">DSM 44963</strain>
    </source>
</reference>
<dbReference type="InterPro" id="IPR046492">
    <property type="entry name" value="DUF6585"/>
</dbReference>
<dbReference type="InParanoid" id="D6TP94"/>
<evidence type="ECO:0000313" key="3">
    <source>
        <dbReference type="Proteomes" id="UP000004508"/>
    </source>
</evidence>
<evidence type="ECO:0000313" key="2">
    <source>
        <dbReference type="EMBL" id="EFH87450.1"/>
    </source>
</evidence>
<dbReference type="AlphaFoldDB" id="D6TP94"/>
<gene>
    <name evidence="2" type="ORF">Krac_8782</name>
</gene>
<accession>D6TP94</accession>
<evidence type="ECO:0000256" key="1">
    <source>
        <dbReference type="SAM" id="Phobius"/>
    </source>
</evidence>